<gene>
    <name evidence="1" type="ORF">HMPREF9015_01901</name>
</gene>
<protein>
    <submittedName>
        <fullName evidence="1">Uncharacterized protein</fullName>
    </submittedName>
</protein>
<dbReference type="HOGENOM" id="CLU_2880473_0_0_0"/>
<accession>U2RC74</accession>
<dbReference type="EMBL" id="AWVM01000100">
    <property type="protein sequence ID" value="ERK48332.1"/>
    <property type="molecule type" value="Genomic_DNA"/>
</dbReference>
<sequence length="63" mass="7354">MDFKDVRKLMIEKDVKYKDMVGKVPDTRGGFYNTKAGLIRAFKYSKNKSKNCDRAVSFLMQIK</sequence>
<dbReference type="RefSeq" id="WP_021746814.1">
    <property type="nucleotide sequence ID" value="NZ_KI271422.1"/>
</dbReference>
<dbReference type="PATRIC" id="fig|888055.3.peg.1825"/>
<evidence type="ECO:0000313" key="2">
    <source>
        <dbReference type="Proteomes" id="UP000016626"/>
    </source>
</evidence>
<dbReference type="AlphaFoldDB" id="U2RC74"/>
<name>U2RC74_LEPWF</name>
<proteinExistence type="predicted"/>
<evidence type="ECO:0000313" key="1">
    <source>
        <dbReference type="EMBL" id="ERK48332.1"/>
    </source>
</evidence>
<dbReference type="Proteomes" id="UP000016626">
    <property type="component" value="Unassembled WGS sequence"/>
</dbReference>
<organism evidence="1 2">
    <name type="scientific">Leptotrichia wadei (strain F0279)</name>
    <dbReference type="NCBI Taxonomy" id="888055"/>
    <lineage>
        <taxon>Bacteria</taxon>
        <taxon>Fusobacteriati</taxon>
        <taxon>Fusobacteriota</taxon>
        <taxon>Fusobacteriia</taxon>
        <taxon>Fusobacteriales</taxon>
        <taxon>Leptotrichiaceae</taxon>
        <taxon>Leptotrichia</taxon>
    </lineage>
</organism>
<comment type="caution">
    <text evidence="1">The sequence shown here is derived from an EMBL/GenBank/DDBJ whole genome shotgun (WGS) entry which is preliminary data.</text>
</comment>
<reference evidence="1 2" key="1">
    <citation type="submission" date="2013-06" db="EMBL/GenBank/DDBJ databases">
        <authorList>
            <person name="Weinstock G."/>
            <person name="Sodergren E."/>
            <person name="Lobos E.A."/>
            <person name="Fulton L."/>
            <person name="Fulton R."/>
            <person name="Courtney L."/>
            <person name="Fronick C."/>
            <person name="O'Laughlin M."/>
            <person name="Godfrey J."/>
            <person name="Wilson R.M."/>
            <person name="Miner T."/>
            <person name="Farmer C."/>
            <person name="Delehaunty K."/>
            <person name="Cordes M."/>
            <person name="Minx P."/>
            <person name="Tomlinson C."/>
            <person name="Chen J."/>
            <person name="Wollam A."/>
            <person name="Pepin K.H."/>
            <person name="Bhonagiri V."/>
            <person name="Zhang X."/>
            <person name="Warren W."/>
            <person name="Mitreva M."/>
            <person name="Mardis E.R."/>
            <person name="Wilson R.K."/>
        </authorList>
    </citation>
    <scope>NUCLEOTIDE SEQUENCE [LARGE SCALE GENOMIC DNA]</scope>
    <source>
        <strain evidence="1 2">F0279</strain>
    </source>
</reference>